<dbReference type="CDD" id="cd22529">
    <property type="entry name" value="KH-II_NusA_rpt2"/>
    <property type="match status" value="1"/>
</dbReference>
<dbReference type="CDD" id="cd02134">
    <property type="entry name" value="KH-II_NusA_rpt1"/>
    <property type="match status" value="1"/>
</dbReference>
<comment type="subunit">
    <text evidence="7">Monomer. Binds directly to the core enzyme of the DNA-dependent RNA polymerase and to nascent RNA.</text>
</comment>
<evidence type="ECO:0000313" key="11">
    <source>
        <dbReference type="EMBL" id="AOG60287.1"/>
    </source>
</evidence>
<dbReference type="SUPFAM" id="SSF69705">
    <property type="entry name" value="Transcription factor NusA, N-terminal domain"/>
    <property type="match status" value="1"/>
</dbReference>
<dbReference type="SUPFAM" id="SSF50249">
    <property type="entry name" value="Nucleic acid-binding proteins"/>
    <property type="match status" value="1"/>
</dbReference>
<feature type="domain" description="NusA-like second KH" evidence="10">
    <location>
        <begin position="284"/>
        <end position="348"/>
    </location>
</feature>
<keyword evidence="11" id="KW-0251">Elongation factor</keyword>
<evidence type="ECO:0000259" key="8">
    <source>
        <dbReference type="Pfam" id="PF08529"/>
    </source>
</evidence>
<dbReference type="InterPro" id="IPR013735">
    <property type="entry name" value="TF_NusA_N"/>
</dbReference>
<keyword evidence="4 7" id="KW-0694">RNA-binding</keyword>
<dbReference type="GO" id="GO:0031564">
    <property type="term" value="P:transcription antitermination"/>
    <property type="evidence" value="ECO:0007669"/>
    <property type="project" value="UniProtKB-UniRule"/>
</dbReference>
<dbReference type="GO" id="GO:0006353">
    <property type="term" value="P:DNA-templated transcription termination"/>
    <property type="evidence" value="ECO:0007669"/>
    <property type="project" value="UniProtKB-UniRule"/>
</dbReference>
<dbReference type="InterPro" id="IPR058582">
    <property type="entry name" value="KH_NusA_2nd"/>
</dbReference>
<sequence>MIDGARLLEAISEIVDEKRIDKEIIFEGITEGFKKAYEKFFDLEAIVRVDIDQQTGQINVFKELKVVQHVDDEWLEIGLNEAKEKYGDNITIGDSVYEPVAYNQEFSKLAVMQVGQIIKQKIREGEKNKLYEEFLPKNNEIVGGTIRDITETAYLVDVDGSIVSIWNKKMIPGERFEEGDIISFYIEDVSKENKHSQVLATRIHPNFLMKLMEMNIPEIRDGVIEIKSVSREPGKRAKIAVLSHDENIDPIGACVGAAGSRIKEVSRILNEEKIDIVLWNPDKKTFIMNSLTPVKVISIDFNEENNECFIIVPNEQLSLAIGKKGMAARLVANLVNTKINILSLDNANLKGVENLWNGNITQEELLSPDFISNTNKRKNNSMSWQKDFQKNFEAPKSSKEEKTVEEVDESIFLNDTSIEDIQSYSETFGSIAVDEPEETIDIEEYDAYYKE</sequence>
<dbReference type="GO" id="GO:0003723">
    <property type="term" value="F:RNA binding"/>
    <property type="evidence" value="ECO:0007669"/>
    <property type="project" value="UniProtKB-UniRule"/>
</dbReference>
<feature type="domain" description="Transcription factor NusA first KH" evidence="9">
    <location>
        <begin position="202"/>
        <end position="279"/>
    </location>
</feature>
<dbReference type="Pfam" id="PF26594">
    <property type="entry name" value="KH_NusA_2nd"/>
    <property type="match status" value="1"/>
</dbReference>
<dbReference type="InterPro" id="IPR012340">
    <property type="entry name" value="NA-bd_OB-fold"/>
</dbReference>
<dbReference type="KEGG" id="shj:SHELI_v1c03320"/>
<dbReference type="FunFam" id="3.30.300.20:FF:000002">
    <property type="entry name" value="Transcription termination/antitermination protein NusA"/>
    <property type="match status" value="1"/>
</dbReference>
<dbReference type="Pfam" id="PF08529">
    <property type="entry name" value="NusA_N"/>
    <property type="match status" value="1"/>
</dbReference>
<comment type="subcellular location">
    <subcellularLocation>
        <location evidence="7">Cytoplasm</location>
    </subcellularLocation>
</comment>
<evidence type="ECO:0000256" key="1">
    <source>
        <dbReference type="ARBA" id="ARBA00022472"/>
    </source>
</evidence>
<keyword evidence="1 7" id="KW-0806">Transcription termination</keyword>
<gene>
    <name evidence="7 11" type="primary">nusA</name>
    <name evidence="11" type="ORF">SHELI_v1c03320</name>
</gene>
<dbReference type="PANTHER" id="PTHR22648:SF0">
    <property type="entry name" value="TRANSCRIPTION TERMINATION_ANTITERMINATION PROTEIN NUSA"/>
    <property type="match status" value="1"/>
</dbReference>
<dbReference type="Gene3D" id="2.40.50.140">
    <property type="entry name" value="Nucleic acid-binding proteins"/>
    <property type="match status" value="1"/>
</dbReference>
<keyword evidence="5 7" id="KW-0805">Transcription regulation</keyword>
<evidence type="ECO:0000259" key="9">
    <source>
        <dbReference type="Pfam" id="PF13184"/>
    </source>
</evidence>
<comment type="similarity">
    <text evidence="7">Belongs to the NusA family.</text>
</comment>
<evidence type="ECO:0000256" key="6">
    <source>
        <dbReference type="ARBA" id="ARBA00023163"/>
    </source>
</evidence>
<dbReference type="InterPro" id="IPR009019">
    <property type="entry name" value="KH_sf_prok-type"/>
</dbReference>
<dbReference type="GO" id="GO:0003746">
    <property type="term" value="F:translation elongation factor activity"/>
    <property type="evidence" value="ECO:0007669"/>
    <property type="project" value="UniProtKB-KW"/>
</dbReference>
<keyword evidence="6 7" id="KW-0804">Transcription</keyword>
<dbReference type="Pfam" id="PF13184">
    <property type="entry name" value="KH_NusA_1st"/>
    <property type="match status" value="1"/>
</dbReference>
<proteinExistence type="inferred from homology"/>
<dbReference type="Proteomes" id="UP000094378">
    <property type="component" value="Chromosome"/>
</dbReference>
<accession>A0A1B3SK36</accession>
<reference evidence="11 12" key="1">
    <citation type="submission" date="2016-08" db="EMBL/GenBank/DDBJ databases">
        <title>Complete genome sequence of Spiroplasma helicoides TABS-2 (DSM 22551).</title>
        <authorList>
            <person name="Shen W.-Y."/>
            <person name="Lo W.-S."/>
            <person name="Lai Y.-C."/>
            <person name="Kuo C.-H."/>
        </authorList>
    </citation>
    <scope>NUCLEOTIDE SEQUENCE [LARGE SCALE GENOMIC DNA]</scope>
    <source>
        <strain evidence="11 12">TABS-2</strain>
    </source>
</reference>
<dbReference type="PANTHER" id="PTHR22648">
    <property type="entry name" value="TRANSCRIPTION TERMINATION FACTOR NUSA"/>
    <property type="match status" value="1"/>
</dbReference>
<dbReference type="RefSeq" id="WP_069116098.1">
    <property type="nucleotide sequence ID" value="NZ_CP017015.1"/>
</dbReference>
<dbReference type="InterPro" id="IPR030842">
    <property type="entry name" value="TF_NusA_bacterial"/>
</dbReference>
<evidence type="ECO:0000256" key="7">
    <source>
        <dbReference type="HAMAP-Rule" id="MF_00945"/>
    </source>
</evidence>
<dbReference type="Gene3D" id="3.30.1480.10">
    <property type="entry name" value="NusA, N-terminal domain"/>
    <property type="match status" value="1"/>
</dbReference>
<dbReference type="InterPro" id="IPR036555">
    <property type="entry name" value="NusA_N_sf"/>
</dbReference>
<evidence type="ECO:0000256" key="4">
    <source>
        <dbReference type="ARBA" id="ARBA00022884"/>
    </source>
</evidence>
<dbReference type="NCBIfam" id="TIGR01953">
    <property type="entry name" value="NusA"/>
    <property type="match status" value="1"/>
</dbReference>
<dbReference type="HAMAP" id="MF_00945_B">
    <property type="entry name" value="NusA_B"/>
    <property type="match status" value="1"/>
</dbReference>
<dbReference type="InterPro" id="IPR025249">
    <property type="entry name" value="TF_NusA_KH_1st"/>
</dbReference>
<dbReference type="PATRIC" id="fig|216938.3.peg.334"/>
<dbReference type="OrthoDB" id="9807233at2"/>
<dbReference type="EMBL" id="CP017015">
    <property type="protein sequence ID" value="AOG60287.1"/>
    <property type="molecule type" value="Genomic_DNA"/>
</dbReference>
<comment type="function">
    <text evidence="7">Participates in both transcription termination and antitermination.</text>
</comment>
<dbReference type="AlphaFoldDB" id="A0A1B3SK36"/>
<evidence type="ECO:0000256" key="3">
    <source>
        <dbReference type="ARBA" id="ARBA00022814"/>
    </source>
</evidence>
<evidence type="ECO:0000313" key="12">
    <source>
        <dbReference type="Proteomes" id="UP000094378"/>
    </source>
</evidence>
<organism evidence="11 12">
    <name type="scientific">Spiroplasma helicoides</name>
    <dbReference type="NCBI Taxonomy" id="216938"/>
    <lineage>
        <taxon>Bacteria</taxon>
        <taxon>Bacillati</taxon>
        <taxon>Mycoplasmatota</taxon>
        <taxon>Mollicutes</taxon>
        <taxon>Entomoplasmatales</taxon>
        <taxon>Spiroplasmataceae</taxon>
        <taxon>Spiroplasma</taxon>
    </lineage>
</organism>
<dbReference type="InterPro" id="IPR010213">
    <property type="entry name" value="TF_NusA"/>
</dbReference>
<dbReference type="GO" id="GO:0005829">
    <property type="term" value="C:cytosol"/>
    <property type="evidence" value="ECO:0007669"/>
    <property type="project" value="TreeGrafter"/>
</dbReference>
<keyword evidence="3 7" id="KW-0889">Transcription antitermination</keyword>
<keyword evidence="12" id="KW-1185">Reference proteome</keyword>
<keyword evidence="2 7" id="KW-0963">Cytoplasm</keyword>
<name>A0A1B3SK36_9MOLU</name>
<protein>
    <recommendedName>
        <fullName evidence="7">Transcription termination/antitermination protein NusA</fullName>
    </recommendedName>
</protein>
<dbReference type="SUPFAM" id="SSF54814">
    <property type="entry name" value="Prokaryotic type KH domain (KH-domain type II)"/>
    <property type="match status" value="2"/>
</dbReference>
<evidence type="ECO:0000256" key="5">
    <source>
        <dbReference type="ARBA" id="ARBA00023015"/>
    </source>
</evidence>
<evidence type="ECO:0000259" key="10">
    <source>
        <dbReference type="Pfam" id="PF26594"/>
    </source>
</evidence>
<evidence type="ECO:0000256" key="2">
    <source>
        <dbReference type="ARBA" id="ARBA00022490"/>
    </source>
</evidence>
<dbReference type="InterPro" id="IPR015946">
    <property type="entry name" value="KH_dom-like_a/b"/>
</dbReference>
<dbReference type="GO" id="GO:0003700">
    <property type="term" value="F:DNA-binding transcription factor activity"/>
    <property type="evidence" value="ECO:0007669"/>
    <property type="project" value="InterPro"/>
</dbReference>
<keyword evidence="11" id="KW-0648">Protein biosynthesis</keyword>
<dbReference type="Gene3D" id="3.30.300.20">
    <property type="match status" value="2"/>
</dbReference>
<dbReference type="STRING" id="216938.SHELI_v1c03320"/>
<feature type="domain" description="Transcription factor NusA N-terminal" evidence="8">
    <location>
        <begin position="7"/>
        <end position="128"/>
    </location>
</feature>